<protein>
    <submittedName>
        <fullName evidence="4">Uncharacterized protein</fullName>
    </submittedName>
</protein>
<proteinExistence type="inferred from homology"/>
<dbReference type="Pfam" id="PF03514">
    <property type="entry name" value="GRAS"/>
    <property type="match status" value="1"/>
</dbReference>
<feature type="short sequence motif" description="VHIID" evidence="3">
    <location>
        <begin position="101"/>
        <end position="105"/>
    </location>
</feature>
<keyword evidence="2" id="KW-0804">Transcription</keyword>
<dbReference type="EMBL" id="DUZY01000003">
    <property type="protein sequence ID" value="DAD32277.1"/>
    <property type="molecule type" value="Genomic_DNA"/>
</dbReference>
<comment type="caution">
    <text evidence="4">The sequence shown here is derived from an EMBL/GenBank/DDBJ whole genome shotgun (WGS) entry which is preliminary data.</text>
</comment>
<sequence>MNLMAGLAHCRLAAAAEQCGASWLMAFSLEETRVMVTCNPDVAKEILNSSGLHLVNSLSLSEIVYKIIAYKALWEISPVVQFVNFIANQVLFEAIEGAMFIHIIDFRIGIGDQWASFMQENCFVRQT</sequence>
<reference evidence="4 5" key="1">
    <citation type="journal article" date="2020" name="Mol. Biol. Evol.">
        <title>Distinct Expression and Methylation Patterns for Genes with Different Fates following a Single Whole-Genome Duplication in Flowering Plants.</title>
        <authorList>
            <person name="Shi T."/>
            <person name="Rahmani R.S."/>
            <person name="Gugger P.F."/>
            <person name="Wang M."/>
            <person name="Li H."/>
            <person name="Zhang Y."/>
            <person name="Li Z."/>
            <person name="Wang Q."/>
            <person name="Van de Peer Y."/>
            <person name="Marchal K."/>
            <person name="Chen J."/>
        </authorList>
    </citation>
    <scope>NUCLEOTIDE SEQUENCE [LARGE SCALE GENOMIC DNA]</scope>
    <source>
        <tissue evidence="4">Leaf</tissue>
    </source>
</reference>
<evidence type="ECO:0000313" key="5">
    <source>
        <dbReference type="Proteomes" id="UP000607653"/>
    </source>
</evidence>
<keyword evidence="5" id="KW-1185">Reference proteome</keyword>
<dbReference type="PANTHER" id="PTHR31636">
    <property type="entry name" value="OSJNBA0084A10.13 PROTEIN-RELATED"/>
    <property type="match status" value="1"/>
</dbReference>
<dbReference type="Proteomes" id="UP000607653">
    <property type="component" value="Unassembled WGS sequence"/>
</dbReference>
<evidence type="ECO:0000256" key="3">
    <source>
        <dbReference type="PROSITE-ProRule" id="PRU01191"/>
    </source>
</evidence>
<accession>A0A822YIC1</accession>
<comment type="similarity">
    <text evidence="3">Belongs to the GRAS family.</text>
</comment>
<comment type="caution">
    <text evidence="3">Lacks conserved residue(s) required for the propagation of feature annotation.</text>
</comment>
<name>A0A822YIC1_NELNU</name>
<gene>
    <name evidence="4" type="ORF">HUJ06_011128</name>
</gene>
<evidence type="ECO:0000313" key="4">
    <source>
        <dbReference type="EMBL" id="DAD32277.1"/>
    </source>
</evidence>
<dbReference type="InterPro" id="IPR005202">
    <property type="entry name" value="TF_GRAS"/>
</dbReference>
<keyword evidence="1" id="KW-0805">Transcription regulation</keyword>
<dbReference type="PROSITE" id="PS50985">
    <property type="entry name" value="GRAS"/>
    <property type="match status" value="1"/>
</dbReference>
<evidence type="ECO:0000256" key="1">
    <source>
        <dbReference type="ARBA" id="ARBA00023015"/>
    </source>
</evidence>
<evidence type="ECO:0000256" key="2">
    <source>
        <dbReference type="ARBA" id="ARBA00023163"/>
    </source>
</evidence>
<organism evidence="4 5">
    <name type="scientific">Nelumbo nucifera</name>
    <name type="common">Sacred lotus</name>
    <dbReference type="NCBI Taxonomy" id="4432"/>
    <lineage>
        <taxon>Eukaryota</taxon>
        <taxon>Viridiplantae</taxon>
        <taxon>Streptophyta</taxon>
        <taxon>Embryophyta</taxon>
        <taxon>Tracheophyta</taxon>
        <taxon>Spermatophyta</taxon>
        <taxon>Magnoliopsida</taxon>
        <taxon>Proteales</taxon>
        <taxon>Nelumbonaceae</taxon>
        <taxon>Nelumbo</taxon>
    </lineage>
</organism>
<dbReference type="AlphaFoldDB" id="A0A822YIC1"/>